<dbReference type="EMBL" id="GBRH01204651">
    <property type="protein sequence ID" value="JAD93244.1"/>
    <property type="molecule type" value="Transcribed_RNA"/>
</dbReference>
<organism evidence="1">
    <name type="scientific">Arundo donax</name>
    <name type="common">Giant reed</name>
    <name type="synonym">Donax arundinaceus</name>
    <dbReference type="NCBI Taxonomy" id="35708"/>
    <lineage>
        <taxon>Eukaryota</taxon>
        <taxon>Viridiplantae</taxon>
        <taxon>Streptophyta</taxon>
        <taxon>Embryophyta</taxon>
        <taxon>Tracheophyta</taxon>
        <taxon>Spermatophyta</taxon>
        <taxon>Magnoliopsida</taxon>
        <taxon>Liliopsida</taxon>
        <taxon>Poales</taxon>
        <taxon>Poaceae</taxon>
        <taxon>PACMAD clade</taxon>
        <taxon>Arundinoideae</taxon>
        <taxon>Arundineae</taxon>
        <taxon>Arundo</taxon>
    </lineage>
</organism>
<name>A0A0A9DXG4_ARUDO</name>
<reference evidence="1" key="1">
    <citation type="submission" date="2014-09" db="EMBL/GenBank/DDBJ databases">
        <authorList>
            <person name="Magalhaes I.L.F."/>
            <person name="Oliveira U."/>
            <person name="Santos F.R."/>
            <person name="Vidigal T.H.D.A."/>
            <person name="Brescovit A.D."/>
            <person name="Santos A.J."/>
        </authorList>
    </citation>
    <scope>NUCLEOTIDE SEQUENCE</scope>
    <source>
        <tissue evidence="1">Shoot tissue taken approximately 20 cm above the soil surface</tissue>
    </source>
</reference>
<protein>
    <submittedName>
        <fullName evidence="1">Uncharacterized protein</fullName>
    </submittedName>
</protein>
<evidence type="ECO:0000313" key="1">
    <source>
        <dbReference type="EMBL" id="JAD93244.1"/>
    </source>
</evidence>
<proteinExistence type="predicted"/>
<sequence>MGHHQDQQDLLYCNTPSFHIVCASPMHQVSIATTTYHLLERCFHRAASLLNQHEVQTSQL</sequence>
<dbReference type="AlphaFoldDB" id="A0A0A9DXG4"/>
<reference evidence="1" key="2">
    <citation type="journal article" date="2015" name="Data Brief">
        <title>Shoot transcriptome of the giant reed, Arundo donax.</title>
        <authorList>
            <person name="Barrero R.A."/>
            <person name="Guerrero F.D."/>
            <person name="Moolhuijzen P."/>
            <person name="Goolsby J.A."/>
            <person name="Tidwell J."/>
            <person name="Bellgard S.E."/>
            <person name="Bellgard M.I."/>
        </authorList>
    </citation>
    <scope>NUCLEOTIDE SEQUENCE</scope>
    <source>
        <tissue evidence="1">Shoot tissue taken approximately 20 cm above the soil surface</tissue>
    </source>
</reference>
<accession>A0A0A9DXG4</accession>